<dbReference type="GO" id="GO:0020037">
    <property type="term" value="F:heme binding"/>
    <property type="evidence" value="ECO:0007669"/>
    <property type="project" value="InterPro"/>
</dbReference>
<proteinExistence type="inferred from homology"/>
<accession>A0A5B2XET1</accession>
<dbReference type="InterPro" id="IPR002397">
    <property type="entry name" value="Cyt_P450_B"/>
</dbReference>
<sequence length="439" mass="47226">MGGQSVMDGRSLPGDPACVPSPLMARPGVPEPRFAADDPSGVGPARPGRLVSGIEAWLVTRYHEVIAALTDPRLVMSAPDVEADLVRRGVLPKRFGTLFQRKAKTLVSSDPPDHTRLRALVGKTFTARRVESMRGRAREICAGLVDEMTRAAEAGEVVDLVDSFAFPLPVMVISELMGVPAEDREDFRRWSDAIVFDQGDEASIAAYTRAAASLDEYFGRLVEAKRVDPGDDLVSGLIAAHDSGDRLDEAELRTMLSLLLIAGHETTVNLIANGVLLLTRNPAQFAALRAQPALVPVAVEEFLRHVGPVAFSSMRFTTEDVRFGEVIVPAGEVVALGLWAADHDPARFAEPHRLDVTRGDNPHLAFGHGTHFCVGASLARMEAEVAIGALVRHFAAIGLAVPEAELRWRPANTRGPVHLPVRLSVARKAVEPSRSGDAG</sequence>
<dbReference type="PANTHER" id="PTHR46696">
    <property type="entry name" value="P450, PUTATIVE (EUROFUNG)-RELATED"/>
    <property type="match status" value="1"/>
</dbReference>
<evidence type="ECO:0000256" key="1">
    <source>
        <dbReference type="ARBA" id="ARBA00010617"/>
    </source>
</evidence>
<keyword evidence="4 7" id="KW-0560">Oxidoreductase</keyword>
<dbReference type="FunFam" id="1.10.630.10:FF:000018">
    <property type="entry name" value="Cytochrome P450 monooxygenase"/>
    <property type="match status" value="1"/>
</dbReference>
<dbReference type="Pfam" id="PF00067">
    <property type="entry name" value="p450"/>
    <property type="match status" value="1"/>
</dbReference>
<keyword evidence="10" id="KW-1185">Reference proteome</keyword>
<feature type="region of interest" description="Disordered" evidence="8">
    <location>
        <begin position="1"/>
        <end position="46"/>
    </location>
</feature>
<dbReference type="PRINTS" id="PR00359">
    <property type="entry name" value="BP450"/>
</dbReference>
<dbReference type="Proteomes" id="UP000323454">
    <property type="component" value="Unassembled WGS sequence"/>
</dbReference>
<dbReference type="AlphaFoldDB" id="A0A5B2XET1"/>
<evidence type="ECO:0000256" key="5">
    <source>
        <dbReference type="ARBA" id="ARBA00023004"/>
    </source>
</evidence>
<evidence type="ECO:0000313" key="9">
    <source>
        <dbReference type="EMBL" id="KAA2261302.1"/>
    </source>
</evidence>
<name>A0A5B2XET1_9PSEU</name>
<evidence type="ECO:0000256" key="8">
    <source>
        <dbReference type="SAM" id="MobiDB-lite"/>
    </source>
</evidence>
<evidence type="ECO:0000256" key="3">
    <source>
        <dbReference type="ARBA" id="ARBA00022723"/>
    </source>
</evidence>
<dbReference type="EMBL" id="VUOB01000029">
    <property type="protein sequence ID" value="KAA2261302.1"/>
    <property type="molecule type" value="Genomic_DNA"/>
</dbReference>
<evidence type="ECO:0000256" key="7">
    <source>
        <dbReference type="RuleBase" id="RU000461"/>
    </source>
</evidence>
<evidence type="ECO:0000313" key="10">
    <source>
        <dbReference type="Proteomes" id="UP000323454"/>
    </source>
</evidence>
<reference evidence="9 10" key="1">
    <citation type="submission" date="2019-09" db="EMBL/GenBank/DDBJ databases">
        <title>Goodfellowia gen. nov., a new genus of the Pseudonocardineae related to Actinoalloteichus, containing Goodfellowia coeruleoviolacea gen. nov., comb. nov. gen. nov., comb. nov.</title>
        <authorList>
            <person name="Labeda D."/>
        </authorList>
    </citation>
    <scope>NUCLEOTIDE SEQUENCE [LARGE SCALE GENOMIC DNA]</scope>
    <source>
        <strain evidence="9 10">AN110305</strain>
    </source>
</reference>
<dbReference type="Gene3D" id="1.10.630.10">
    <property type="entry name" value="Cytochrome P450"/>
    <property type="match status" value="1"/>
</dbReference>
<dbReference type="GO" id="GO:0004497">
    <property type="term" value="F:monooxygenase activity"/>
    <property type="evidence" value="ECO:0007669"/>
    <property type="project" value="UniProtKB-KW"/>
</dbReference>
<dbReference type="CDD" id="cd11029">
    <property type="entry name" value="CYP107-like"/>
    <property type="match status" value="1"/>
</dbReference>
<comment type="caution">
    <text evidence="9">The sequence shown here is derived from an EMBL/GenBank/DDBJ whole genome shotgun (WGS) entry which is preliminary data.</text>
</comment>
<evidence type="ECO:0000256" key="4">
    <source>
        <dbReference type="ARBA" id="ARBA00023002"/>
    </source>
</evidence>
<evidence type="ECO:0000256" key="6">
    <source>
        <dbReference type="ARBA" id="ARBA00023033"/>
    </source>
</evidence>
<dbReference type="OrthoDB" id="3665617at2"/>
<keyword evidence="6 7" id="KW-0503">Monooxygenase</keyword>
<dbReference type="SUPFAM" id="SSF48264">
    <property type="entry name" value="Cytochrome P450"/>
    <property type="match status" value="1"/>
</dbReference>
<organism evidence="9 10">
    <name type="scientific">Solihabitans fulvus</name>
    <dbReference type="NCBI Taxonomy" id="1892852"/>
    <lineage>
        <taxon>Bacteria</taxon>
        <taxon>Bacillati</taxon>
        <taxon>Actinomycetota</taxon>
        <taxon>Actinomycetes</taxon>
        <taxon>Pseudonocardiales</taxon>
        <taxon>Pseudonocardiaceae</taxon>
        <taxon>Solihabitans</taxon>
    </lineage>
</organism>
<dbReference type="PROSITE" id="PS00086">
    <property type="entry name" value="CYTOCHROME_P450"/>
    <property type="match status" value="1"/>
</dbReference>
<gene>
    <name evidence="9" type="ORF">F0L68_17790</name>
</gene>
<dbReference type="InterPro" id="IPR036396">
    <property type="entry name" value="Cyt_P450_sf"/>
</dbReference>
<keyword evidence="3 7" id="KW-0479">Metal-binding</keyword>
<dbReference type="PANTHER" id="PTHR46696:SF1">
    <property type="entry name" value="CYTOCHROME P450 YJIB-RELATED"/>
    <property type="match status" value="1"/>
</dbReference>
<dbReference type="InterPro" id="IPR001128">
    <property type="entry name" value="Cyt_P450"/>
</dbReference>
<dbReference type="InterPro" id="IPR017972">
    <property type="entry name" value="Cyt_P450_CS"/>
</dbReference>
<evidence type="ECO:0000256" key="2">
    <source>
        <dbReference type="ARBA" id="ARBA00022617"/>
    </source>
</evidence>
<protein>
    <submittedName>
        <fullName evidence="9">Cytochrome P450</fullName>
    </submittedName>
</protein>
<dbReference type="GO" id="GO:0005506">
    <property type="term" value="F:iron ion binding"/>
    <property type="evidence" value="ECO:0007669"/>
    <property type="project" value="InterPro"/>
</dbReference>
<keyword evidence="5 7" id="KW-0408">Iron</keyword>
<dbReference type="GO" id="GO:0016705">
    <property type="term" value="F:oxidoreductase activity, acting on paired donors, with incorporation or reduction of molecular oxygen"/>
    <property type="evidence" value="ECO:0007669"/>
    <property type="project" value="InterPro"/>
</dbReference>
<reference evidence="9 10" key="2">
    <citation type="submission" date="2019-09" db="EMBL/GenBank/DDBJ databases">
        <authorList>
            <person name="Jin C."/>
        </authorList>
    </citation>
    <scope>NUCLEOTIDE SEQUENCE [LARGE SCALE GENOMIC DNA]</scope>
    <source>
        <strain evidence="9 10">AN110305</strain>
    </source>
</reference>
<comment type="similarity">
    <text evidence="1 7">Belongs to the cytochrome P450 family.</text>
</comment>
<keyword evidence="2 7" id="KW-0349">Heme</keyword>